<evidence type="ECO:0000313" key="1">
    <source>
        <dbReference type="EMBL" id="BAP56340.1"/>
    </source>
</evidence>
<protein>
    <submittedName>
        <fullName evidence="1">Uncharacterized protein</fullName>
    </submittedName>
</protein>
<name>A0A090AMC1_9GAMM</name>
<keyword evidence="2" id="KW-1185">Reference proteome</keyword>
<proteinExistence type="predicted"/>
<reference evidence="1 2" key="1">
    <citation type="journal article" date="2014" name="ISME J.">
        <title>Ecophysiology of Thioploca ingrica as revealed by the complete genome sequence supplemented with proteomic evidence.</title>
        <authorList>
            <person name="Kojima H."/>
            <person name="Ogura Y."/>
            <person name="Yamamoto N."/>
            <person name="Togashi T."/>
            <person name="Mori H."/>
            <person name="Watanabe T."/>
            <person name="Nemoto F."/>
            <person name="Kurokawa K."/>
            <person name="Hayashi T."/>
            <person name="Fukui M."/>
        </authorList>
    </citation>
    <scope>NUCLEOTIDE SEQUENCE [LARGE SCALE GENOMIC DNA]</scope>
</reference>
<dbReference type="KEGG" id="tig:THII_2043"/>
<dbReference type="Proteomes" id="UP000031623">
    <property type="component" value="Chromosome"/>
</dbReference>
<dbReference type="AlphaFoldDB" id="A0A090AMC1"/>
<dbReference type="STRING" id="40754.THII_2043"/>
<gene>
    <name evidence="1" type="ORF">THII_2043</name>
</gene>
<dbReference type="HOGENOM" id="CLU_2439845_0_0_6"/>
<organism evidence="1 2">
    <name type="scientific">Thioploca ingrica</name>
    <dbReference type="NCBI Taxonomy" id="40754"/>
    <lineage>
        <taxon>Bacteria</taxon>
        <taxon>Pseudomonadati</taxon>
        <taxon>Pseudomonadota</taxon>
        <taxon>Gammaproteobacteria</taxon>
        <taxon>Thiotrichales</taxon>
        <taxon>Thiotrichaceae</taxon>
        <taxon>Thioploca</taxon>
    </lineage>
</organism>
<sequence>MATKDSLSLPQNRLEVRVELWRCGYASLSQWGRAHGFSPRLVSYTLNKWVGRPDQFPLGKKTKAILLALSQTIGQPVHPRLTQSRQRKLV</sequence>
<evidence type="ECO:0000313" key="2">
    <source>
        <dbReference type="Proteomes" id="UP000031623"/>
    </source>
</evidence>
<dbReference type="EMBL" id="AP014633">
    <property type="protein sequence ID" value="BAP56340.1"/>
    <property type="molecule type" value="Genomic_DNA"/>
</dbReference>
<accession>A0A090AMC1</accession>